<dbReference type="EMBL" id="JABBVZ010000016">
    <property type="protein sequence ID" value="NMP22057.1"/>
    <property type="molecule type" value="Genomic_DNA"/>
</dbReference>
<dbReference type="InterPro" id="IPR006626">
    <property type="entry name" value="PbH1"/>
</dbReference>
<comment type="caution">
    <text evidence="2">The sequence shown here is derived from an EMBL/GenBank/DDBJ whole genome shotgun (WGS) entry which is preliminary data.</text>
</comment>
<dbReference type="RefSeq" id="WP_169098024.1">
    <property type="nucleotide sequence ID" value="NZ_JABBVZ010000016.1"/>
</dbReference>
<dbReference type="SUPFAM" id="SSF51126">
    <property type="entry name" value="Pectin lyase-like"/>
    <property type="match status" value="1"/>
</dbReference>
<dbReference type="InterPro" id="IPR007742">
    <property type="entry name" value="NosD_dom"/>
</dbReference>
<protein>
    <recommendedName>
        <fullName evidence="1">Periplasmic copper-binding protein NosD beta helix domain-containing protein</fullName>
    </recommendedName>
</protein>
<dbReference type="SMART" id="SM00710">
    <property type="entry name" value="PbH1"/>
    <property type="match status" value="9"/>
</dbReference>
<dbReference type="Proteomes" id="UP000533476">
    <property type="component" value="Unassembled WGS sequence"/>
</dbReference>
<dbReference type="InterPro" id="IPR011050">
    <property type="entry name" value="Pectin_lyase_fold/virulence"/>
</dbReference>
<gene>
    <name evidence="2" type="ORF">HIJ39_06800</name>
</gene>
<dbReference type="Pfam" id="PF05048">
    <property type="entry name" value="NosD"/>
    <property type="match status" value="1"/>
</dbReference>
<feature type="domain" description="Periplasmic copper-binding protein NosD beta helix" evidence="1">
    <location>
        <begin position="173"/>
        <end position="300"/>
    </location>
</feature>
<name>A0A7Y0L312_9FIRM</name>
<dbReference type="Gene3D" id="2.160.20.10">
    <property type="entry name" value="Single-stranded right-handed beta-helix, Pectin lyase-like"/>
    <property type="match status" value="1"/>
</dbReference>
<evidence type="ECO:0000313" key="2">
    <source>
        <dbReference type="EMBL" id="NMP22057.1"/>
    </source>
</evidence>
<reference evidence="2 3" key="1">
    <citation type="submission" date="2020-04" db="EMBL/GenBank/DDBJ databases">
        <authorList>
            <person name="Zhang R."/>
            <person name="Schippers A."/>
        </authorList>
    </citation>
    <scope>NUCLEOTIDE SEQUENCE [LARGE SCALE GENOMIC DNA]</scope>
    <source>
        <strain evidence="2 3">DSM 109850</strain>
    </source>
</reference>
<evidence type="ECO:0000313" key="3">
    <source>
        <dbReference type="Proteomes" id="UP000533476"/>
    </source>
</evidence>
<evidence type="ECO:0000259" key="1">
    <source>
        <dbReference type="Pfam" id="PF05048"/>
    </source>
</evidence>
<keyword evidence="3" id="KW-1185">Reference proteome</keyword>
<dbReference type="InterPro" id="IPR012334">
    <property type="entry name" value="Pectin_lyas_fold"/>
</dbReference>
<organism evidence="2 3">
    <name type="scientific">Sulfobacillus harzensis</name>
    <dbReference type="NCBI Taxonomy" id="2729629"/>
    <lineage>
        <taxon>Bacteria</taxon>
        <taxon>Bacillati</taxon>
        <taxon>Bacillota</taxon>
        <taxon>Clostridia</taxon>
        <taxon>Eubacteriales</taxon>
        <taxon>Clostridiales Family XVII. Incertae Sedis</taxon>
        <taxon>Sulfobacillus</taxon>
    </lineage>
</organism>
<sequence length="511" mass="53875">MAVIYVPNDYASIQAAIDAAVAGDTVLVRPGTYTEPTTPASTPMIVINKPLTLQSTDGPAVTILDGNSATERYYMVSIEADNVVFKGFTVTNPRYSGTADASGILTSLSGRQDNIKILDNIIHDIGSLTRPVVSFGTFGINVGPVDGLEIGNNVIYHIGNAETNPDNGWAIGIFVYGNDAVDTATSVNIHDNTVYDIESPVAVNDGINSGGDSKNITIADNTIHAVVKRGIVTSPGMLGPVTITGNQVTGATSYGMLLRSPYAQTVTDNTITLNDIGVHVNDTVSTTPEIHDNNIYNNTSYDLVNDALVRVNAQYNWWGSVTGPDGKVLGLTPTEYTPFLEAPISEVTGVTSRVKGVTCTQLARTPIPDKPGFEDIILQVTIVLTITLLGPTGMPIVTFEAPDVVLEAVTLYVPTGTTIYCAALPGTTVESMLAGVQVRNIITLCLLVAAVGPADLLLPDLGPCQPPASNQVNPSRAMTDLGQCAAVCVEVTKVFDERARTDVIVFNVPVP</sequence>
<dbReference type="AlphaFoldDB" id="A0A7Y0L312"/>
<proteinExistence type="predicted"/>
<accession>A0A7Y0L312</accession>